<comment type="caution">
    <text evidence="2">The sequence shown here is derived from an EMBL/GenBank/DDBJ whole genome shotgun (WGS) entry which is preliminary data.</text>
</comment>
<evidence type="ECO:0000256" key="1">
    <source>
        <dbReference type="SAM" id="MobiDB-lite"/>
    </source>
</evidence>
<organism evidence="2 3">
    <name type="scientific">Mauremys mutica</name>
    <name type="common">yellowpond turtle</name>
    <dbReference type="NCBI Taxonomy" id="74926"/>
    <lineage>
        <taxon>Eukaryota</taxon>
        <taxon>Metazoa</taxon>
        <taxon>Chordata</taxon>
        <taxon>Craniata</taxon>
        <taxon>Vertebrata</taxon>
        <taxon>Euteleostomi</taxon>
        <taxon>Archelosauria</taxon>
        <taxon>Testudinata</taxon>
        <taxon>Testudines</taxon>
        <taxon>Cryptodira</taxon>
        <taxon>Durocryptodira</taxon>
        <taxon>Testudinoidea</taxon>
        <taxon>Geoemydidae</taxon>
        <taxon>Geoemydinae</taxon>
        <taxon>Mauremys</taxon>
    </lineage>
</organism>
<reference evidence="2" key="1">
    <citation type="submission" date="2021-09" db="EMBL/GenBank/DDBJ databases">
        <title>The genome of Mauremys mutica provides insights into the evolution of semi-aquatic lifestyle.</title>
        <authorList>
            <person name="Gong S."/>
            <person name="Gao Y."/>
        </authorList>
    </citation>
    <scope>NUCLEOTIDE SEQUENCE</scope>
    <source>
        <strain evidence="2">MM-2020</strain>
        <tissue evidence="2">Muscle</tissue>
    </source>
</reference>
<feature type="compositionally biased region" description="Low complexity" evidence="1">
    <location>
        <begin position="86"/>
        <end position="99"/>
    </location>
</feature>
<evidence type="ECO:0000313" key="3">
    <source>
        <dbReference type="Proteomes" id="UP000827986"/>
    </source>
</evidence>
<accession>A0A9D4B595</accession>
<feature type="region of interest" description="Disordered" evidence="1">
    <location>
        <begin position="1"/>
        <end position="21"/>
    </location>
</feature>
<protein>
    <submittedName>
        <fullName evidence="2">Uncharacterized protein</fullName>
    </submittedName>
</protein>
<keyword evidence="3" id="KW-1185">Reference proteome</keyword>
<sequence>MSTPPDLREPPPPPLMGHGLPAGQRLLDLALPRGRDLDPARSQCPPGLTGGVWWVSPADCAQWCRLGSRRTDPPAGVWTVAPSQGSTRPGAPRASPSPRSRLELAWPGPESRRRGAARAV</sequence>
<name>A0A9D4B595_9SAUR</name>
<evidence type="ECO:0000313" key="2">
    <source>
        <dbReference type="EMBL" id="KAH1181081.1"/>
    </source>
</evidence>
<feature type="region of interest" description="Disordered" evidence="1">
    <location>
        <begin position="79"/>
        <end position="120"/>
    </location>
</feature>
<dbReference type="EMBL" id="JAHDVG010000469">
    <property type="protein sequence ID" value="KAH1181081.1"/>
    <property type="molecule type" value="Genomic_DNA"/>
</dbReference>
<dbReference type="AlphaFoldDB" id="A0A9D4B595"/>
<proteinExistence type="predicted"/>
<dbReference type="Proteomes" id="UP000827986">
    <property type="component" value="Unassembled WGS sequence"/>
</dbReference>
<gene>
    <name evidence="2" type="ORF">KIL84_002015</name>
</gene>